<organism evidence="1 2">
    <name type="scientific">Calocera cornea HHB12733</name>
    <dbReference type="NCBI Taxonomy" id="1353952"/>
    <lineage>
        <taxon>Eukaryota</taxon>
        <taxon>Fungi</taxon>
        <taxon>Dikarya</taxon>
        <taxon>Basidiomycota</taxon>
        <taxon>Agaricomycotina</taxon>
        <taxon>Dacrymycetes</taxon>
        <taxon>Dacrymycetales</taxon>
        <taxon>Dacrymycetaceae</taxon>
        <taxon>Calocera</taxon>
    </lineage>
</organism>
<reference evidence="1 2" key="1">
    <citation type="journal article" date="2016" name="Mol. Biol. Evol.">
        <title>Comparative Genomics of Early-Diverging Mushroom-Forming Fungi Provides Insights into the Origins of Lignocellulose Decay Capabilities.</title>
        <authorList>
            <person name="Nagy L.G."/>
            <person name="Riley R."/>
            <person name="Tritt A."/>
            <person name="Adam C."/>
            <person name="Daum C."/>
            <person name="Floudas D."/>
            <person name="Sun H."/>
            <person name="Yadav J.S."/>
            <person name="Pangilinan J."/>
            <person name="Larsson K.H."/>
            <person name="Matsuura K."/>
            <person name="Barry K."/>
            <person name="Labutti K."/>
            <person name="Kuo R."/>
            <person name="Ohm R.A."/>
            <person name="Bhattacharya S.S."/>
            <person name="Shirouzu T."/>
            <person name="Yoshinaga Y."/>
            <person name="Martin F.M."/>
            <person name="Grigoriev I.V."/>
            <person name="Hibbett D.S."/>
        </authorList>
    </citation>
    <scope>NUCLEOTIDE SEQUENCE [LARGE SCALE GENOMIC DNA]</scope>
    <source>
        <strain evidence="1 2">HHB12733</strain>
    </source>
</reference>
<proteinExistence type="predicted"/>
<evidence type="ECO:0000313" key="2">
    <source>
        <dbReference type="Proteomes" id="UP000076842"/>
    </source>
</evidence>
<dbReference type="EMBL" id="KV423977">
    <property type="protein sequence ID" value="KZT56436.1"/>
    <property type="molecule type" value="Genomic_DNA"/>
</dbReference>
<protein>
    <submittedName>
        <fullName evidence="1">Uncharacterized protein</fullName>
    </submittedName>
</protein>
<evidence type="ECO:0000313" key="1">
    <source>
        <dbReference type="EMBL" id="KZT56436.1"/>
    </source>
</evidence>
<keyword evidence="2" id="KW-1185">Reference proteome</keyword>
<name>A0A165F9N3_9BASI</name>
<dbReference type="InParanoid" id="A0A165F9N3"/>
<accession>A0A165F9N3</accession>
<dbReference type="AlphaFoldDB" id="A0A165F9N3"/>
<dbReference type="Proteomes" id="UP000076842">
    <property type="component" value="Unassembled WGS sequence"/>
</dbReference>
<gene>
    <name evidence="1" type="ORF">CALCODRAFT_315551</name>
</gene>
<sequence>MQAPSHRSRHGLVVDDGRKPQRVREIVDENEICDGGDLLVTGHGGLYPGLCRLGAGHRVLHVVGGRTLRAPSRYPKVSGPSCCVADIRLFLCYAPSRARDPFPILGLSPGLGLGDVVRDHTGLAPAPTSMLLQRSRGLVRLLLSSVRWSGSGSQKRGTRTPDTGQGFPPIIQLPRRFLLATAPR</sequence>